<dbReference type="PIRSF" id="PIRSF033303">
    <property type="entry name" value="UCP033303"/>
    <property type="match status" value="1"/>
</dbReference>
<reference evidence="1 2" key="1">
    <citation type="submission" date="2017-06" db="EMBL/GenBank/DDBJ databases">
        <title>Yangia sp. YSBP01 complete genome sequence.</title>
        <authorList>
            <person name="Woo J.-H."/>
            <person name="Kim H.-S."/>
        </authorList>
    </citation>
    <scope>NUCLEOTIDE SEQUENCE [LARGE SCALE GENOMIC DNA]</scope>
    <source>
        <strain evidence="1 2">YSBP01</strain>
    </source>
</reference>
<evidence type="ECO:0000313" key="1">
    <source>
        <dbReference type="EMBL" id="AWI84178.1"/>
    </source>
</evidence>
<sequence length="212" mass="22953">MTPWELHGYELGNCNCAPGCPCQFMSLPTYGNCEAVAGFEFHSGHHGETDLSGTRAAMLLHWPGPIHEGGGTMQVVIDDGASPAQRRALERIFVGEDTEDMATMWWVFSAMSPNKLQTLYKPIAFELDMESRSAQLSVPGVVDCVAEPITNPVTGAAHRARINLPHGFEYRVAEIARGTASTSGEIRLENNKASHAHLLEIHLSGQGVLEAA</sequence>
<dbReference type="OrthoDB" id="9802256at2"/>
<accession>A0A2U8HEG4</accession>
<dbReference type="Pfam" id="PF07040">
    <property type="entry name" value="DUF1326"/>
    <property type="match status" value="1"/>
</dbReference>
<dbReference type="EMBL" id="CP022189">
    <property type="protein sequence ID" value="AWI84178.1"/>
    <property type="molecule type" value="Genomic_DNA"/>
</dbReference>
<evidence type="ECO:0000313" key="2">
    <source>
        <dbReference type="Proteomes" id="UP000244915"/>
    </source>
</evidence>
<dbReference type="Proteomes" id="UP000244915">
    <property type="component" value="Chromosome 1"/>
</dbReference>
<protein>
    <recommendedName>
        <fullName evidence="3">DUF1326 domain-containing protein</fullName>
    </recommendedName>
</protein>
<proteinExistence type="predicted"/>
<gene>
    <name evidence="1" type="ORF">CEW88_11090</name>
</gene>
<dbReference type="InterPro" id="IPR009758">
    <property type="entry name" value="DUF1326"/>
</dbReference>
<dbReference type="RefSeq" id="WP_108966786.1">
    <property type="nucleotide sequence ID" value="NZ_CP022189.1"/>
</dbReference>
<organism evidence="1 2">
    <name type="scientific">Alloyangia pacifica</name>
    <dbReference type="NCBI Taxonomy" id="311180"/>
    <lineage>
        <taxon>Bacteria</taxon>
        <taxon>Pseudomonadati</taxon>
        <taxon>Pseudomonadota</taxon>
        <taxon>Alphaproteobacteria</taxon>
        <taxon>Rhodobacterales</taxon>
        <taxon>Roseobacteraceae</taxon>
        <taxon>Alloyangia</taxon>
    </lineage>
</organism>
<dbReference type="AlphaFoldDB" id="A0A2U8HEG4"/>
<evidence type="ECO:0008006" key="3">
    <source>
        <dbReference type="Google" id="ProtNLM"/>
    </source>
</evidence>
<name>A0A2U8HEG4_9RHOB</name>
<dbReference type="InterPro" id="IPR014581">
    <property type="entry name" value="UCP033303"/>
</dbReference>
<dbReference type="KEGG" id="ypac:CEW88_11090"/>